<keyword evidence="2" id="KW-1185">Reference proteome</keyword>
<sequence length="71" mass="8954">ERVQSTRYVDYPAQYRRRNDRWLKLLRDHDYMNDTEFHDHFRLDRDVFYRLVELVKDDPVFFTKGNKPFRG</sequence>
<evidence type="ECO:0000313" key="1">
    <source>
        <dbReference type="EMBL" id="EGZ17955.1"/>
    </source>
</evidence>
<proteinExistence type="predicted"/>
<accession>G4ZFL8</accession>
<name>G4ZFL8_PHYSP</name>
<evidence type="ECO:0000313" key="2">
    <source>
        <dbReference type="Proteomes" id="UP000002640"/>
    </source>
</evidence>
<dbReference type="GeneID" id="20653069"/>
<gene>
    <name evidence="1" type="ORF">PHYSODRAFT_455636</name>
</gene>
<organism evidence="1 2">
    <name type="scientific">Phytophthora sojae (strain P6497)</name>
    <name type="common">Soybean stem and root rot agent</name>
    <name type="synonym">Phytophthora megasperma f. sp. glycines</name>
    <dbReference type="NCBI Taxonomy" id="1094619"/>
    <lineage>
        <taxon>Eukaryota</taxon>
        <taxon>Sar</taxon>
        <taxon>Stramenopiles</taxon>
        <taxon>Oomycota</taxon>
        <taxon>Peronosporomycetes</taxon>
        <taxon>Peronosporales</taxon>
        <taxon>Peronosporaceae</taxon>
        <taxon>Phytophthora</taxon>
    </lineage>
</organism>
<reference evidence="1 2" key="1">
    <citation type="journal article" date="2006" name="Science">
        <title>Phytophthora genome sequences uncover evolutionary origins and mechanisms of pathogenesis.</title>
        <authorList>
            <person name="Tyler B.M."/>
            <person name="Tripathy S."/>
            <person name="Zhang X."/>
            <person name="Dehal P."/>
            <person name="Jiang R.H."/>
            <person name="Aerts A."/>
            <person name="Arredondo F.D."/>
            <person name="Baxter L."/>
            <person name="Bensasson D."/>
            <person name="Beynon J.L."/>
            <person name="Chapman J."/>
            <person name="Damasceno C.M."/>
            <person name="Dorrance A.E."/>
            <person name="Dou D."/>
            <person name="Dickerman A.W."/>
            <person name="Dubchak I.L."/>
            <person name="Garbelotto M."/>
            <person name="Gijzen M."/>
            <person name="Gordon S.G."/>
            <person name="Govers F."/>
            <person name="Grunwald N.J."/>
            <person name="Huang W."/>
            <person name="Ivors K.L."/>
            <person name="Jones R.W."/>
            <person name="Kamoun S."/>
            <person name="Krampis K."/>
            <person name="Lamour K.H."/>
            <person name="Lee M.K."/>
            <person name="McDonald W.H."/>
            <person name="Medina M."/>
            <person name="Meijer H.J."/>
            <person name="Nordberg E.K."/>
            <person name="Maclean D.J."/>
            <person name="Ospina-Giraldo M.D."/>
            <person name="Morris P.F."/>
            <person name="Phuntumart V."/>
            <person name="Putnam N.H."/>
            <person name="Rash S."/>
            <person name="Rose J.K."/>
            <person name="Sakihama Y."/>
            <person name="Salamov A.A."/>
            <person name="Savidor A."/>
            <person name="Scheuring C.F."/>
            <person name="Smith B.M."/>
            <person name="Sobral B.W."/>
            <person name="Terry A."/>
            <person name="Torto-Alalibo T.A."/>
            <person name="Win J."/>
            <person name="Xu Z."/>
            <person name="Zhang H."/>
            <person name="Grigoriev I.V."/>
            <person name="Rokhsar D.S."/>
            <person name="Boore J.L."/>
        </authorList>
    </citation>
    <scope>NUCLEOTIDE SEQUENCE [LARGE SCALE GENOMIC DNA]</scope>
    <source>
        <strain evidence="1 2">P6497</strain>
    </source>
</reference>
<dbReference type="InParanoid" id="G4ZFL8"/>
<feature type="non-terminal residue" evidence="1">
    <location>
        <position position="71"/>
    </location>
</feature>
<dbReference type="EMBL" id="JH159154">
    <property type="protein sequence ID" value="EGZ17955.1"/>
    <property type="molecule type" value="Genomic_DNA"/>
</dbReference>
<dbReference type="AlphaFoldDB" id="G4ZFL8"/>
<dbReference type="OMA" id="NDTEFHD"/>
<dbReference type="Proteomes" id="UP000002640">
    <property type="component" value="Unassembled WGS sequence"/>
</dbReference>
<feature type="non-terminal residue" evidence="1">
    <location>
        <position position="1"/>
    </location>
</feature>
<dbReference type="RefSeq" id="XP_009527013.1">
    <property type="nucleotide sequence ID" value="XM_009528718.1"/>
</dbReference>
<protein>
    <submittedName>
        <fullName evidence="1">Uncharacterized protein</fullName>
    </submittedName>
</protein>
<dbReference type="KEGG" id="psoj:PHYSODRAFT_455636"/>